<dbReference type="Proteomes" id="UP000199622">
    <property type="component" value="Unassembled WGS sequence"/>
</dbReference>
<evidence type="ECO:0000313" key="2">
    <source>
        <dbReference type="EMBL" id="SEC82230.1"/>
    </source>
</evidence>
<evidence type="ECO:0000313" key="3">
    <source>
        <dbReference type="Proteomes" id="UP000199622"/>
    </source>
</evidence>
<dbReference type="STRING" id="208445.SAMN04489727_5223"/>
<dbReference type="EMBL" id="FNSO01000004">
    <property type="protein sequence ID" value="SEC82230.1"/>
    <property type="molecule type" value="Genomic_DNA"/>
</dbReference>
<proteinExistence type="predicted"/>
<keyword evidence="3" id="KW-1185">Reference proteome</keyword>
<sequence length="382" mass="41090">MRRRGVVLLFAVLAVLGLVAGPAVAADPPPNSEPYTAPIDQPFQLGECYRDIKHGYAVKNVFGACWFTDMKFTHYVCPEPECAVDGTAAAYVYTTVNVLKESRRVAVSHRFVNWRVSGVPESARLGVTVACGPSAGGGGFCDRPSVPVVRSIAEWRVAPDVTEEFSLDGEDVPVAGVSAAVAAERRTQYRVTSRFVAEVPSGERYAVSDVVNGTGVRCDVARQLDPAYVRGADCVLRTWLLPWFTFSAGEVPIAETGAFVRAVATAGRLPGFPGVNGGSAAFTGPQFRVFHDVAARQAHRAAAEARCLQVWGPDWVRHAGGLTNACAAYPFDESVQGAAPGSLFEVRPVLDADQAEFSRRFTRFLAENHVLDGDGYYVYPTP</sequence>
<accession>A0A1H4VMZ3</accession>
<evidence type="ECO:0000256" key="1">
    <source>
        <dbReference type="SAM" id="SignalP"/>
    </source>
</evidence>
<dbReference type="RefSeq" id="WP_167384736.1">
    <property type="nucleotide sequence ID" value="NZ_FNSO01000004.1"/>
</dbReference>
<name>A0A1H4VMZ3_9PSEU</name>
<keyword evidence="1" id="KW-0732">Signal</keyword>
<gene>
    <name evidence="2" type="ORF">SAMN04489727_5223</name>
</gene>
<feature type="chain" id="PRO_5011754151" evidence="1">
    <location>
        <begin position="26"/>
        <end position="382"/>
    </location>
</feature>
<dbReference type="AlphaFoldDB" id="A0A1H4VMZ3"/>
<protein>
    <submittedName>
        <fullName evidence="2">Uncharacterized protein</fullName>
    </submittedName>
</protein>
<reference evidence="3" key="1">
    <citation type="submission" date="2016-10" db="EMBL/GenBank/DDBJ databases">
        <authorList>
            <person name="Varghese N."/>
            <person name="Submissions S."/>
        </authorList>
    </citation>
    <scope>NUCLEOTIDE SEQUENCE [LARGE SCALE GENOMIC DNA]</scope>
    <source>
        <strain evidence="3">DSM 44544</strain>
    </source>
</reference>
<organism evidence="2 3">
    <name type="scientific">Amycolatopsis tolypomycina</name>
    <dbReference type="NCBI Taxonomy" id="208445"/>
    <lineage>
        <taxon>Bacteria</taxon>
        <taxon>Bacillati</taxon>
        <taxon>Actinomycetota</taxon>
        <taxon>Actinomycetes</taxon>
        <taxon>Pseudonocardiales</taxon>
        <taxon>Pseudonocardiaceae</taxon>
        <taxon>Amycolatopsis</taxon>
    </lineage>
</organism>
<feature type="signal peptide" evidence="1">
    <location>
        <begin position="1"/>
        <end position="25"/>
    </location>
</feature>